<dbReference type="EMBL" id="UHDO01000001">
    <property type="protein sequence ID" value="SUM42632.1"/>
    <property type="molecule type" value="Genomic_DNA"/>
</dbReference>
<evidence type="ECO:0000259" key="1">
    <source>
        <dbReference type="SMART" id="SM00849"/>
    </source>
</evidence>
<dbReference type="RefSeq" id="WP_103298836.1">
    <property type="nucleotide sequence ID" value="NZ_PPQT01000120.1"/>
</dbReference>
<evidence type="ECO:0000313" key="3">
    <source>
        <dbReference type="Proteomes" id="UP000254047"/>
    </source>
</evidence>
<dbReference type="Pfam" id="PF00753">
    <property type="entry name" value="Lactamase_B"/>
    <property type="match status" value="1"/>
</dbReference>
<feature type="domain" description="Metallo-beta-lactamase" evidence="1">
    <location>
        <begin position="35"/>
        <end position="191"/>
    </location>
</feature>
<dbReference type="Gene3D" id="3.60.15.10">
    <property type="entry name" value="Ribonuclease Z/Hydroxyacylglutathione hydrolase-like"/>
    <property type="match status" value="1"/>
</dbReference>
<dbReference type="InterPro" id="IPR001279">
    <property type="entry name" value="Metallo-B-lactamas"/>
</dbReference>
<accession>A0A380FVU8</accession>
<dbReference type="InterPro" id="IPR036866">
    <property type="entry name" value="RibonucZ/Hydroxyglut_hydro"/>
</dbReference>
<dbReference type="SMART" id="SM00849">
    <property type="entry name" value="Lactamase_B"/>
    <property type="match status" value="1"/>
</dbReference>
<dbReference type="Proteomes" id="UP000254047">
    <property type="component" value="Unassembled WGS sequence"/>
</dbReference>
<dbReference type="OrthoDB" id="9802248at2"/>
<reference evidence="2 3" key="1">
    <citation type="submission" date="2018-06" db="EMBL/GenBank/DDBJ databases">
        <authorList>
            <consortium name="Pathogen Informatics"/>
            <person name="Doyle S."/>
        </authorList>
    </citation>
    <scope>NUCLEOTIDE SEQUENCE [LARGE SCALE GENOMIC DNA]</scope>
    <source>
        <strain evidence="2 3">NCTC13830</strain>
    </source>
</reference>
<dbReference type="PANTHER" id="PTHR42773">
    <property type="entry name" value="METALLO-BETA-LACTAMASE-RELATED"/>
    <property type="match status" value="1"/>
</dbReference>
<dbReference type="PANTHER" id="PTHR42773:SF1">
    <property type="entry name" value="METALLO-BETA-LACTAMASE FAMILY PROTEIN"/>
    <property type="match status" value="1"/>
</dbReference>
<name>A0A380FVU8_9STAP</name>
<sequence>MANDSKQFHFKSLRLIAPGLYETETTVLPFDQRYLLKSFVLERPQGNVIIYHSPGIEKAQDDIEALGGATRVLINHEHESLGGKTDIDLPFWIHEKDAKAMSETVDIAGQFTQREMLDDDIEVIPTPGHTPGTTMYLWDNGEHRYLFTGDFICVDNGEWRTVVLSSSDREASIKSLEMIRDLDFDAIVPWVAIKDEPSIFFVENENDKKERIQKIIDRVRNGENT</sequence>
<protein>
    <submittedName>
        <fullName evidence="2">Metallo-beta-lactamase superfamily protein</fullName>
    </submittedName>
</protein>
<dbReference type="AlphaFoldDB" id="A0A380FVU8"/>
<dbReference type="SUPFAM" id="SSF56281">
    <property type="entry name" value="Metallo-hydrolase/oxidoreductase"/>
    <property type="match status" value="1"/>
</dbReference>
<evidence type="ECO:0000313" key="2">
    <source>
        <dbReference type="EMBL" id="SUM42632.1"/>
    </source>
</evidence>
<organism evidence="2 3">
    <name type="scientific">Staphylococcus petrasii</name>
    <dbReference type="NCBI Taxonomy" id="1276936"/>
    <lineage>
        <taxon>Bacteria</taxon>
        <taxon>Bacillati</taxon>
        <taxon>Bacillota</taxon>
        <taxon>Bacilli</taxon>
        <taxon>Bacillales</taxon>
        <taxon>Staphylococcaceae</taxon>
        <taxon>Staphylococcus</taxon>
    </lineage>
</organism>
<gene>
    <name evidence="2" type="ORF">NCTC13830_00151</name>
</gene>
<proteinExistence type="predicted"/>